<dbReference type="SUPFAM" id="SSF53474">
    <property type="entry name" value="alpha/beta-Hydrolases"/>
    <property type="match status" value="1"/>
</dbReference>
<feature type="chain" id="PRO_5039310466" description="Lipase" evidence="2">
    <location>
        <begin position="20"/>
        <end position="393"/>
    </location>
</feature>
<feature type="signal peptide" evidence="2">
    <location>
        <begin position="1"/>
        <end position="19"/>
    </location>
</feature>
<feature type="compositionally biased region" description="Low complexity" evidence="1">
    <location>
        <begin position="19"/>
        <end position="45"/>
    </location>
</feature>
<evidence type="ECO:0000256" key="1">
    <source>
        <dbReference type="SAM" id="MobiDB-lite"/>
    </source>
</evidence>
<accession>A0A1A3GTB2</accession>
<comment type="caution">
    <text evidence="3">The sequence shown here is derived from an EMBL/GenBank/DDBJ whole genome shotgun (WGS) entry which is preliminary data.</text>
</comment>
<dbReference type="PROSITE" id="PS51257">
    <property type="entry name" value="PROKAR_LIPOPROTEIN"/>
    <property type="match status" value="1"/>
</dbReference>
<dbReference type="AlphaFoldDB" id="A0A1A3GTB2"/>
<sequence length="393" mass="40889">MLRALALLSAMLVALTGCGGTSPKASQPTPSATSSTSTDDPSSAPLTNVVPTVRDAAASMHVVTHVSRSGVNDGGTHVSTSVFVPKSNPPAGGYPIVALAHQTTGLSAECAPSQSDTLFGLAPTVEGLLRAGYVVTVPDYQGLGKPAVTDDEYNHYYPYLDSATAGYNVIDAVRATHATVPQTSTSWVALGFREGGQAAWAANELTDGYGSDLKFLGSASISPIVEVNGLADAAQNGTLTDAQKVVYIRYLAAIGREYQYDIELDDYRRGAAGQQWEAMLSCRPDAPTAPAQITAADLRPADEKALAALRAYLKKTNLPQGPALAPMLVIYGEADPVSPAAWTDRALDAACKMGDSIAIQKRPGPQTDPLAALAWIGDRFAGAPTPNDCGGRK</sequence>
<dbReference type="OrthoDB" id="9798122at2"/>
<dbReference type="InterPro" id="IPR005152">
    <property type="entry name" value="Lipase_secreted"/>
</dbReference>
<dbReference type="PIRSF" id="PIRSF029171">
    <property type="entry name" value="Esterase_LipA"/>
    <property type="match status" value="1"/>
</dbReference>
<feature type="region of interest" description="Disordered" evidence="1">
    <location>
        <begin position="19"/>
        <end position="47"/>
    </location>
</feature>
<protein>
    <recommendedName>
        <fullName evidence="5">Lipase</fullName>
    </recommendedName>
</protein>
<evidence type="ECO:0008006" key="5">
    <source>
        <dbReference type="Google" id="ProtNLM"/>
    </source>
</evidence>
<evidence type="ECO:0000256" key="2">
    <source>
        <dbReference type="SAM" id="SignalP"/>
    </source>
</evidence>
<proteinExistence type="predicted"/>
<dbReference type="GO" id="GO:0016042">
    <property type="term" value="P:lipid catabolic process"/>
    <property type="evidence" value="ECO:0007669"/>
    <property type="project" value="InterPro"/>
</dbReference>
<dbReference type="EMBL" id="LZLC01000186">
    <property type="protein sequence ID" value="OBJ39090.1"/>
    <property type="molecule type" value="Genomic_DNA"/>
</dbReference>
<evidence type="ECO:0000313" key="4">
    <source>
        <dbReference type="Proteomes" id="UP000093898"/>
    </source>
</evidence>
<keyword evidence="2" id="KW-0732">Signal</keyword>
<dbReference type="Proteomes" id="UP000093898">
    <property type="component" value="Unassembled WGS sequence"/>
</dbReference>
<dbReference type="GO" id="GO:0004806">
    <property type="term" value="F:triacylglycerol lipase activity"/>
    <property type="evidence" value="ECO:0007669"/>
    <property type="project" value="InterPro"/>
</dbReference>
<dbReference type="Pfam" id="PF03583">
    <property type="entry name" value="LIP"/>
    <property type="match status" value="1"/>
</dbReference>
<dbReference type="Gene3D" id="3.40.50.1820">
    <property type="entry name" value="alpha/beta hydrolase"/>
    <property type="match status" value="2"/>
</dbReference>
<dbReference type="InterPro" id="IPR029058">
    <property type="entry name" value="AB_hydrolase_fold"/>
</dbReference>
<dbReference type="PANTHER" id="PTHR34853:SF1">
    <property type="entry name" value="LIPASE 5"/>
    <property type="match status" value="1"/>
</dbReference>
<gene>
    <name evidence="3" type="ORF">A5630_28200</name>
</gene>
<name>A0A1A3GTB2_MYCMU</name>
<dbReference type="RefSeq" id="WP_064983635.1">
    <property type="nucleotide sequence ID" value="NZ_LZLC01000186.1"/>
</dbReference>
<organism evidence="3 4">
    <name type="scientific">Mycolicibacterium mucogenicum</name>
    <name type="common">Mycobacterium mucogenicum</name>
    <dbReference type="NCBI Taxonomy" id="56689"/>
    <lineage>
        <taxon>Bacteria</taxon>
        <taxon>Bacillati</taxon>
        <taxon>Actinomycetota</taxon>
        <taxon>Actinomycetes</taxon>
        <taxon>Mycobacteriales</taxon>
        <taxon>Mycobacteriaceae</taxon>
        <taxon>Mycolicibacterium</taxon>
    </lineage>
</organism>
<dbReference type="PANTHER" id="PTHR34853">
    <property type="match status" value="1"/>
</dbReference>
<evidence type="ECO:0000313" key="3">
    <source>
        <dbReference type="EMBL" id="OBJ39090.1"/>
    </source>
</evidence>
<reference evidence="3 4" key="1">
    <citation type="submission" date="2016-06" db="EMBL/GenBank/DDBJ databases">
        <authorList>
            <person name="Kjaerup R.B."/>
            <person name="Dalgaard T.S."/>
            <person name="Juul-Madsen H.R."/>
        </authorList>
    </citation>
    <scope>NUCLEOTIDE SEQUENCE [LARGE SCALE GENOMIC DNA]</scope>
    <source>
        <strain evidence="3 4">1127319.6</strain>
    </source>
</reference>